<evidence type="ECO:0000313" key="6">
    <source>
        <dbReference type="Proteomes" id="UP000823896"/>
    </source>
</evidence>
<dbReference type="InterPro" id="IPR012340">
    <property type="entry name" value="NA-bd_OB-fold"/>
</dbReference>
<dbReference type="Gene3D" id="2.40.50.140">
    <property type="entry name" value="Nucleic acid-binding proteins"/>
    <property type="match status" value="1"/>
</dbReference>
<dbReference type="Proteomes" id="UP000823896">
    <property type="component" value="Unassembled WGS sequence"/>
</dbReference>
<keyword evidence="2" id="KW-0963">Cytoplasm</keyword>
<dbReference type="SUPFAM" id="SSF50249">
    <property type="entry name" value="Nucleic acid-binding proteins"/>
    <property type="match status" value="1"/>
</dbReference>
<dbReference type="PRINTS" id="PR00050">
    <property type="entry name" value="COLDSHOCK"/>
</dbReference>
<dbReference type="PROSITE" id="PS51857">
    <property type="entry name" value="CSD_2"/>
    <property type="match status" value="1"/>
</dbReference>
<sequence length="66" mass="7762">MMEGTVKWFNKDKGYGFITAMDDRDIFVHYTQILMDGFRLLEQGDRVSFDVMQSERGPQAQNVRKL</sequence>
<gene>
    <name evidence="5" type="ORF">H9702_02355</name>
</gene>
<dbReference type="GO" id="GO:0005737">
    <property type="term" value="C:cytoplasm"/>
    <property type="evidence" value="ECO:0007669"/>
    <property type="project" value="UniProtKB-SubCell"/>
</dbReference>
<name>A0A9D2NSK0_9FIRM</name>
<dbReference type="GO" id="GO:0010468">
    <property type="term" value="P:regulation of gene expression"/>
    <property type="evidence" value="ECO:0007669"/>
    <property type="project" value="UniProtKB-ARBA"/>
</dbReference>
<protein>
    <submittedName>
        <fullName evidence="5">Cold shock domain-containing protein</fullName>
    </submittedName>
</protein>
<dbReference type="SMART" id="SM00357">
    <property type="entry name" value="CSP"/>
    <property type="match status" value="1"/>
</dbReference>
<dbReference type="PIRSF" id="PIRSF002599">
    <property type="entry name" value="Cold_shock_A"/>
    <property type="match status" value="1"/>
</dbReference>
<evidence type="ECO:0000313" key="5">
    <source>
        <dbReference type="EMBL" id="HJC35958.1"/>
    </source>
</evidence>
<evidence type="ECO:0000259" key="4">
    <source>
        <dbReference type="PROSITE" id="PS51857"/>
    </source>
</evidence>
<dbReference type="Pfam" id="PF00313">
    <property type="entry name" value="CSD"/>
    <property type="match status" value="1"/>
</dbReference>
<reference evidence="5" key="1">
    <citation type="journal article" date="2021" name="PeerJ">
        <title>Extensive microbial diversity within the chicken gut microbiome revealed by metagenomics and culture.</title>
        <authorList>
            <person name="Gilroy R."/>
            <person name="Ravi A."/>
            <person name="Getino M."/>
            <person name="Pursley I."/>
            <person name="Horton D.L."/>
            <person name="Alikhan N.F."/>
            <person name="Baker D."/>
            <person name="Gharbi K."/>
            <person name="Hall N."/>
            <person name="Watson M."/>
            <person name="Adriaenssens E.M."/>
            <person name="Foster-Nyarko E."/>
            <person name="Jarju S."/>
            <person name="Secka A."/>
            <person name="Antonio M."/>
            <person name="Oren A."/>
            <person name="Chaudhuri R.R."/>
            <person name="La Ragione R."/>
            <person name="Hildebrand F."/>
            <person name="Pallen M.J."/>
        </authorList>
    </citation>
    <scope>NUCLEOTIDE SEQUENCE</scope>
    <source>
        <strain evidence="5">CHK187-11901</strain>
    </source>
</reference>
<reference evidence="5" key="2">
    <citation type="submission" date="2021-04" db="EMBL/GenBank/DDBJ databases">
        <authorList>
            <person name="Gilroy R."/>
        </authorList>
    </citation>
    <scope>NUCLEOTIDE SEQUENCE</scope>
    <source>
        <strain evidence="5">CHK187-11901</strain>
    </source>
</reference>
<dbReference type="GO" id="GO:0051252">
    <property type="term" value="P:regulation of RNA metabolic process"/>
    <property type="evidence" value="ECO:0007669"/>
    <property type="project" value="UniProtKB-ARBA"/>
</dbReference>
<feature type="domain" description="CSD" evidence="4">
    <location>
        <begin position="1"/>
        <end position="65"/>
    </location>
</feature>
<dbReference type="CDD" id="cd04458">
    <property type="entry name" value="CSP_CDS"/>
    <property type="match status" value="1"/>
</dbReference>
<comment type="caution">
    <text evidence="5">The sequence shown here is derived from an EMBL/GenBank/DDBJ whole genome shotgun (WGS) entry which is preliminary data.</text>
</comment>
<dbReference type="InterPro" id="IPR012156">
    <property type="entry name" value="Cold_shock_CspA"/>
</dbReference>
<evidence type="ECO:0000256" key="2">
    <source>
        <dbReference type="ARBA" id="ARBA00022490"/>
    </source>
</evidence>
<dbReference type="InterPro" id="IPR002059">
    <property type="entry name" value="CSP_DNA-bd"/>
</dbReference>
<dbReference type="InterPro" id="IPR019844">
    <property type="entry name" value="CSD_CS"/>
</dbReference>
<dbReference type="Gene3D" id="6.20.370.130">
    <property type="match status" value="1"/>
</dbReference>
<dbReference type="GO" id="GO:0003676">
    <property type="term" value="F:nucleic acid binding"/>
    <property type="evidence" value="ECO:0007669"/>
    <property type="project" value="InterPro"/>
</dbReference>
<dbReference type="FunFam" id="2.40.50.140:FF:000006">
    <property type="entry name" value="Cold shock protein CspC"/>
    <property type="match status" value="1"/>
</dbReference>
<dbReference type="PANTHER" id="PTHR11544">
    <property type="entry name" value="COLD SHOCK DOMAIN CONTAINING PROTEINS"/>
    <property type="match status" value="1"/>
</dbReference>
<dbReference type="InterPro" id="IPR011129">
    <property type="entry name" value="CSD"/>
</dbReference>
<dbReference type="InterPro" id="IPR050181">
    <property type="entry name" value="Cold_shock_domain"/>
</dbReference>
<organism evidence="5 6">
    <name type="scientific">Candidatus Merdibacter merdavium</name>
    <dbReference type="NCBI Taxonomy" id="2838692"/>
    <lineage>
        <taxon>Bacteria</taxon>
        <taxon>Bacillati</taxon>
        <taxon>Bacillota</taxon>
        <taxon>Erysipelotrichia</taxon>
        <taxon>Erysipelotrichales</taxon>
        <taxon>Erysipelotrichaceae</taxon>
        <taxon>Merdibacter</taxon>
    </lineage>
</organism>
<evidence type="ECO:0000256" key="1">
    <source>
        <dbReference type="ARBA" id="ARBA00004496"/>
    </source>
</evidence>
<comment type="subcellular location">
    <subcellularLocation>
        <location evidence="1 3">Cytoplasm</location>
    </subcellularLocation>
</comment>
<accession>A0A9D2NSK0</accession>
<dbReference type="PROSITE" id="PS00352">
    <property type="entry name" value="CSD_1"/>
    <property type="match status" value="1"/>
</dbReference>
<evidence type="ECO:0000256" key="3">
    <source>
        <dbReference type="RuleBase" id="RU000408"/>
    </source>
</evidence>
<proteinExistence type="predicted"/>
<dbReference type="AlphaFoldDB" id="A0A9D2NSK0"/>
<dbReference type="EMBL" id="DWWM01000012">
    <property type="protein sequence ID" value="HJC35958.1"/>
    <property type="molecule type" value="Genomic_DNA"/>
</dbReference>